<dbReference type="Pfam" id="PF13456">
    <property type="entry name" value="RVT_3"/>
    <property type="match status" value="1"/>
</dbReference>
<dbReference type="InterPro" id="IPR052929">
    <property type="entry name" value="RNase_H-like_EbsB-rel"/>
</dbReference>
<dbReference type="SUPFAM" id="SSF53098">
    <property type="entry name" value="Ribonuclease H-like"/>
    <property type="match status" value="1"/>
</dbReference>
<dbReference type="AlphaFoldDB" id="A0A2N9E4D4"/>
<organism evidence="2">
    <name type="scientific">Fagus sylvatica</name>
    <name type="common">Beechnut</name>
    <dbReference type="NCBI Taxonomy" id="28930"/>
    <lineage>
        <taxon>Eukaryota</taxon>
        <taxon>Viridiplantae</taxon>
        <taxon>Streptophyta</taxon>
        <taxon>Embryophyta</taxon>
        <taxon>Tracheophyta</taxon>
        <taxon>Spermatophyta</taxon>
        <taxon>Magnoliopsida</taxon>
        <taxon>eudicotyledons</taxon>
        <taxon>Gunneridae</taxon>
        <taxon>Pentapetalae</taxon>
        <taxon>rosids</taxon>
        <taxon>fabids</taxon>
        <taxon>Fagales</taxon>
        <taxon>Fagaceae</taxon>
        <taxon>Fagus</taxon>
    </lineage>
</organism>
<feature type="domain" description="RNase H type-1" evidence="1">
    <location>
        <begin position="234"/>
        <end position="305"/>
    </location>
</feature>
<reference evidence="2" key="1">
    <citation type="submission" date="2018-02" db="EMBL/GenBank/DDBJ databases">
        <authorList>
            <person name="Cohen D.B."/>
            <person name="Kent A.D."/>
        </authorList>
    </citation>
    <scope>NUCLEOTIDE SEQUENCE</scope>
</reference>
<dbReference type="GO" id="GO:0004523">
    <property type="term" value="F:RNA-DNA hybrid ribonuclease activity"/>
    <property type="evidence" value="ECO:0007669"/>
    <property type="project" value="InterPro"/>
</dbReference>
<accession>A0A2N9E4D4</accession>
<sequence length="308" mass="34412">MDGWMRREPFKNASSTWRAIERLRSVIKQGACFIVGDDSNIDCWKYPWLPNFLPCPKDASVQHGSLIVSNLIIQSSKSWNVPLLTELFDPISVEAICRIPIPLAYKQDKLVWVANSKGEFSVNSAAKVIQTPVLAVPYDPVWKLLWKITRAIWFGLCWGLRPDDIPVLNRLDIVKYVVSPHVCLPLIEIASHTSIQMALTLEAIWAFRNRLVHPGPERPPDPGFIKVNVEVSVSSLGSILSDVAQSDSGQVVRAWTKPSIFTDPLVAETYACLWGLQLALEEKFQSIVLESDSQICVNALSSHNPDGD</sequence>
<dbReference type="PANTHER" id="PTHR47074:SF11">
    <property type="entry name" value="REVERSE TRANSCRIPTASE-LIKE PROTEIN"/>
    <property type="match status" value="1"/>
</dbReference>
<dbReference type="InterPro" id="IPR002156">
    <property type="entry name" value="RNaseH_domain"/>
</dbReference>
<proteinExistence type="predicted"/>
<dbReference type="InterPro" id="IPR012337">
    <property type="entry name" value="RNaseH-like_sf"/>
</dbReference>
<dbReference type="EMBL" id="OIVN01000076">
    <property type="protein sequence ID" value="SPC73807.1"/>
    <property type="molecule type" value="Genomic_DNA"/>
</dbReference>
<dbReference type="GO" id="GO:0003676">
    <property type="term" value="F:nucleic acid binding"/>
    <property type="evidence" value="ECO:0007669"/>
    <property type="project" value="InterPro"/>
</dbReference>
<dbReference type="InterPro" id="IPR036397">
    <property type="entry name" value="RNaseH_sf"/>
</dbReference>
<dbReference type="Gene3D" id="3.30.420.10">
    <property type="entry name" value="Ribonuclease H-like superfamily/Ribonuclease H"/>
    <property type="match status" value="1"/>
</dbReference>
<protein>
    <recommendedName>
        <fullName evidence="1">RNase H type-1 domain-containing protein</fullName>
    </recommendedName>
</protein>
<dbReference type="PANTHER" id="PTHR47074">
    <property type="entry name" value="BNAC02G40300D PROTEIN"/>
    <property type="match status" value="1"/>
</dbReference>
<name>A0A2N9E4D4_FAGSY</name>
<gene>
    <name evidence="2" type="ORF">FSB_LOCUS1689</name>
</gene>
<evidence type="ECO:0000313" key="2">
    <source>
        <dbReference type="EMBL" id="SPC73807.1"/>
    </source>
</evidence>
<evidence type="ECO:0000259" key="1">
    <source>
        <dbReference type="Pfam" id="PF13456"/>
    </source>
</evidence>